<evidence type="ECO:0000259" key="1">
    <source>
        <dbReference type="Pfam" id="PF01593"/>
    </source>
</evidence>
<dbReference type="Proteomes" id="UP001409585">
    <property type="component" value="Unassembled WGS sequence"/>
</dbReference>
<dbReference type="EMBL" id="BAABLX010000007">
    <property type="protein sequence ID" value="GAA4933978.1"/>
    <property type="molecule type" value="Genomic_DNA"/>
</dbReference>
<evidence type="ECO:0000313" key="3">
    <source>
        <dbReference type="Proteomes" id="UP001409585"/>
    </source>
</evidence>
<dbReference type="AlphaFoldDB" id="A0AAV3TYF0"/>
<comment type="caution">
    <text evidence="2">The sequence shown here is derived from an EMBL/GenBank/DDBJ whole genome shotgun (WGS) entry which is preliminary data.</text>
</comment>
<dbReference type="InterPro" id="IPR036188">
    <property type="entry name" value="FAD/NAD-bd_sf"/>
</dbReference>
<reference evidence="3" key="1">
    <citation type="journal article" date="2019" name="Int. J. Syst. Evol. Microbiol.">
        <title>The Global Catalogue of Microorganisms (GCM) 10K type strain sequencing project: providing services to taxonomists for standard genome sequencing and annotation.</title>
        <authorList>
            <consortium name="The Broad Institute Genomics Platform"/>
            <consortium name="The Broad Institute Genome Sequencing Center for Infectious Disease"/>
            <person name="Wu L."/>
            <person name="Ma J."/>
        </authorList>
    </citation>
    <scope>NUCLEOTIDE SEQUENCE [LARGE SCALE GENOMIC DNA]</scope>
    <source>
        <strain evidence="3">JCM 19134</strain>
    </source>
</reference>
<dbReference type="FunFam" id="1.10.405.20:FF:000001">
    <property type="entry name" value="Amine oxidase"/>
    <property type="match status" value="1"/>
</dbReference>
<dbReference type="PANTHER" id="PTHR42923:SF17">
    <property type="entry name" value="AMINE OXIDASE DOMAIN-CONTAINING PROTEIN"/>
    <property type="match status" value="1"/>
</dbReference>
<dbReference type="RefSeq" id="WP_345417539.1">
    <property type="nucleotide sequence ID" value="NZ_AP031496.1"/>
</dbReference>
<dbReference type="PANTHER" id="PTHR42923">
    <property type="entry name" value="PROTOPORPHYRINOGEN OXIDASE"/>
    <property type="match status" value="1"/>
</dbReference>
<proteinExistence type="predicted"/>
<keyword evidence="3" id="KW-1185">Reference proteome</keyword>
<protein>
    <submittedName>
        <fullName evidence="2">FAD-dependent oxidoreductase</fullName>
    </submittedName>
</protein>
<dbReference type="Pfam" id="PF01593">
    <property type="entry name" value="Amino_oxidase"/>
    <property type="match status" value="1"/>
</dbReference>
<feature type="domain" description="Amine oxidase" evidence="1">
    <location>
        <begin position="21"/>
        <end position="427"/>
    </location>
</feature>
<sequence length="440" mass="49232">MTAAPQGIVNKPKIAIIGTGIAGLTAAYRLQQRASLTVFEAANRIGGHTATVDVNHDGEALAIDTGFIVFNDWTYPRFKQLLSELNVEYQPSSMGFSVTCERTGLEYSGENFATLFAQKRRFFDVKYWRFLIDIVRFNKNALAALEKGELDDNQTLEQFLEQGKYSQQFATHYLVPMASAIWSKSSADSLQMPVRFFAAFFKNHGLLSVNDRPTWHVIKGGSRAYLEPITRGFKSNIRLNAQVTNVRRTEQGVSLQVDGVTQYFDQVIFACHSDQALACLGDASEQERSVLEAIEYQNNDVVLHWDAALLPHKKACWSSWNYRITQGGGDGCWQDKAVLTYDMNLLQGLVSDTTYCVTLNHTAAIDPDKILRTFQYAHPRFTREAVAAQQRWPEINGVNNTWFCGAWWANGFHEDGVVSGERVASALVKQLASAKAAVTK</sequence>
<dbReference type="Gene3D" id="3.50.50.60">
    <property type="entry name" value="FAD/NAD(P)-binding domain"/>
    <property type="match status" value="1"/>
</dbReference>
<name>A0AAV3TYF0_9ALTE</name>
<dbReference type="Gene3D" id="1.10.405.20">
    <property type="match status" value="1"/>
</dbReference>
<organism evidence="2 3">
    <name type="scientific">Halioxenophilus aromaticivorans</name>
    <dbReference type="NCBI Taxonomy" id="1306992"/>
    <lineage>
        <taxon>Bacteria</taxon>
        <taxon>Pseudomonadati</taxon>
        <taxon>Pseudomonadota</taxon>
        <taxon>Gammaproteobacteria</taxon>
        <taxon>Alteromonadales</taxon>
        <taxon>Alteromonadaceae</taxon>
        <taxon>Halioxenophilus</taxon>
    </lineage>
</organism>
<evidence type="ECO:0000313" key="2">
    <source>
        <dbReference type="EMBL" id="GAA4933978.1"/>
    </source>
</evidence>
<accession>A0AAV3TYF0</accession>
<dbReference type="SUPFAM" id="SSF51905">
    <property type="entry name" value="FAD/NAD(P)-binding domain"/>
    <property type="match status" value="1"/>
</dbReference>
<dbReference type="InterPro" id="IPR050464">
    <property type="entry name" value="Zeta_carotene_desat/Oxidored"/>
</dbReference>
<gene>
    <name evidence="2" type="ORF">GCM10025791_08420</name>
</gene>
<dbReference type="Gene3D" id="3.30.70.1990">
    <property type="match status" value="1"/>
</dbReference>
<dbReference type="InterPro" id="IPR002937">
    <property type="entry name" value="Amino_oxidase"/>
</dbReference>
<dbReference type="GO" id="GO:0016491">
    <property type="term" value="F:oxidoreductase activity"/>
    <property type="evidence" value="ECO:0007669"/>
    <property type="project" value="InterPro"/>
</dbReference>